<proteinExistence type="predicted"/>
<keyword evidence="3" id="KW-1185">Reference proteome</keyword>
<feature type="region of interest" description="Disordered" evidence="1">
    <location>
        <begin position="114"/>
        <end position="146"/>
    </location>
</feature>
<evidence type="ECO:0000256" key="1">
    <source>
        <dbReference type="SAM" id="MobiDB-lite"/>
    </source>
</evidence>
<accession>A0A5C3F4I0</accession>
<evidence type="ECO:0000313" key="2">
    <source>
        <dbReference type="EMBL" id="SPO39252.1"/>
    </source>
</evidence>
<dbReference type="Proteomes" id="UP000323386">
    <property type="component" value="Unassembled WGS sequence"/>
</dbReference>
<dbReference type="AlphaFoldDB" id="A0A5C3F4I0"/>
<feature type="compositionally biased region" description="Acidic residues" evidence="1">
    <location>
        <begin position="192"/>
        <end position="203"/>
    </location>
</feature>
<feature type="compositionally biased region" description="Low complexity" evidence="1">
    <location>
        <begin position="167"/>
        <end position="191"/>
    </location>
</feature>
<name>A0A5C3F4I0_9BASI</name>
<sequence length="419" mass="44934">MSSPLAVSAGTFVRWQSRAEKRRLERMSRRGWVVLRESEDRTHAGRPPKPWPGQARQAVVPLRATKAADQALDPTRTPTGALVLPDLVPPPPPPPQCFSCTRLAAVVVPYDDVGQDTSGQPGPFSGRTSAARIWTDGPTDRPTSGKIGWPIVWPALILTSYDSSKVASPTHSSSTASTPYVSGGPSLASLGSDDDDDDDDDDNSAPASSDVVLPVAVPDAHSVSRIASSSGNGHAGEYRSAHGTEAVPTHAGVPQEAILGREAASRAGNQIRPPWSKSWPGGLRRRVGTGRMAGQACLHLFSLPMQPKGKGTTESRRKLSWPFDGGRSMSAMHTLDDSCSVVTEGEWGAGYRVPLQRLISDTSNLRAPIIRHHHRNRLASDPRVELGYRQQLATLLPMEEKAGKSRALTFPLSCSRLLA</sequence>
<protein>
    <submittedName>
        <fullName evidence="2">Uncharacterized protein</fullName>
    </submittedName>
</protein>
<reference evidence="2 3" key="1">
    <citation type="submission" date="2018-03" db="EMBL/GenBank/DDBJ databases">
        <authorList>
            <person name="Guldener U."/>
        </authorList>
    </citation>
    <scope>NUCLEOTIDE SEQUENCE [LARGE SCALE GENOMIC DNA]</scope>
    <source>
        <strain evidence="2 3">DAOM196992</strain>
    </source>
</reference>
<gene>
    <name evidence="2" type="ORF">PSFLO_04732</name>
</gene>
<organism evidence="2 3">
    <name type="scientific">Pseudozyma flocculosa</name>
    <dbReference type="NCBI Taxonomy" id="84751"/>
    <lineage>
        <taxon>Eukaryota</taxon>
        <taxon>Fungi</taxon>
        <taxon>Dikarya</taxon>
        <taxon>Basidiomycota</taxon>
        <taxon>Ustilaginomycotina</taxon>
        <taxon>Ustilaginomycetes</taxon>
        <taxon>Ustilaginales</taxon>
        <taxon>Ustilaginaceae</taxon>
        <taxon>Pseudozyma</taxon>
    </lineage>
</organism>
<feature type="region of interest" description="Disordered" evidence="1">
    <location>
        <begin position="165"/>
        <end position="244"/>
    </location>
</feature>
<dbReference type="EMBL" id="OOIP01000013">
    <property type="protein sequence ID" value="SPO39252.1"/>
    <property type="molecule type" value="Genomic_DNA"/>
</dbReference>
<evidence type="ECO:0000313" key="3">
    <source>
        <dbReference type="Proteomes" id="UP000323386"/>
    </source>
</evidence>